<feature type="domain" description="Beta-lactamase class A catalytic" evidence="3">
    <location>
        <begin position="154"/>
        <end position="399"/>
    </location>
</feature>
<dbReference type="Proteomes" id="UP000010366">
    <property type="component" value="Chromosome"/>
</dbReference>
<sequence length="428" mass="47541">MKNKKTVNRIANTFSKLPPNVKFYLTIAAIACGMAGMFFLGYGLLSLFDRGRSEYTSDRSPNPPVLVPSPPVTATAPTQNQPSVPLPNQSSVPLENQPSTPATTKPTVPSKQQPDTYQVIGQTNFKKPSAKLESVVNRIVKYSKDKNLPLQALSISLIDTQTGERADYQGNVHRYPASVVKMFWLVAAYQKIDKGEIDGNVLRPAIEQMIYKSDNQGASQVIDAITQTKSNSDKLSATELSIAKQQRQQLNAFFSQAGYSQDINVSQKTFPIPQEKIMEPQGFDRQLRGDNLQRPIRNKLTTNDAARLMSEIVNARSISLEASKKMRGLLGRNVDPGFWKKQPPNPIDFNPVESFFGEGLPVGKTENIVSKAGWTSASRQEVAFIKSKDGKTRYVLAIFGDDDAYSKNKKIFPEISKLVYSQMRQLSK</sequence>
<dbReference type="GO" id="GO:0008800">
    <property type="term" value="F:beta-lactamase activity"/>
    <property type="evidence" value="ECO:0007669"/>
    <property type="project" value="InterPro"/>
</dbReference>
<organism evidence="4 5">
    <name type="scientific">Chamaesiphon minutus (strain ATCC 27169 / PCC 6605)</name>
    <dbReference type="NCBI Taxonomy" id="1173020"/>
    <lineage>
        <taxon>Bacteria</taxon>
        <taxon>Bacillati</taxon>
        <taxon>Cyanobacteriota</taxon>
        <taxon>Cyanophyceae</taxon>
        <taxon>Gomontiellales</taxon>
        <taxon>Chamaesiphonaceae</taxon>
        <taxon>Chamaesiphon</taxon>
    </lineage>
</organism>
<name>K9UBQ7_CHAP6</name>
<dbReference type="PANTHER" id="PTHR35333">
    <property type="entry name" value="BETA-LACTAMASE"/>
    <property type="match status" value="1"/>
</dbReference>
<keyword evidence="2" id="KW-0812">Transmembrane</keyword>
<keyword evidence="2" id="KW-1133">Transmembrane helix</keyword>
<feature type="compositionally biased region" description="Polar residues" evidence="1">
    <location>
        <begin position="79"/>
        <end position="114"/>
    </location>
</feature>
<dbReference type="PANTHER" id="PTHR35333:SF3">
    <property type="entry name" value="BETA-LACTAMASE-TYPE TRANSPEPTIDASE FOLD CONTAINING PROTEIN"/>
    <property type="match status" value="1"/>
</dbReference>
<dbReference type="Pfam" id="PF13354">
    <property type="entry name" value="Beta-lactamase2"/>
    <property type="match status" value="1"/>
</dbReference>
<dbReference type="STRING" id="1173020.Cha6605_0355"/>
<dbReference type="AlphaFoldDB" id="K9UBQ7"/>
<dbReference type="GO" id="GO:0046677">
    <property type="term" value="P:response to antibiotic"/>
    <property type="evidence" value="ECO:0007669"/>
    <property type="project" value="InterPro"/>
</dbReference>
<dbReference type="GO" id="GO:0030655">
    <property type="term" value="P:beta-lactam antibiotic catabolic process"/>
    <property type="evidence" value="ECO:0007669"/>
    <property type="project" value="InterPro"/>
</dbReference>
<evidence type="ECO:0000313" key="5">
    <source>
        <dbReference type="Proteomes" id="UP000010366"/>
    </source>
</evidence>
<dbReference type="HOGENOM" id="CLU_045682_1_0_3"/>
<feature type="region of interest" description="Disordered" evidence="1">
    <location>
        <begin position="53"/>
        <end position="114"/>
    </location>
</feature>
<evidence type="ECO:0000256" key="2">
    <source>
        <dbReference type="SAM" id="Phobius"/>
    </source>
</evidence>
<dbReference type="RefSeq" id="WP_015157848.1">
    <property type="nucleotide sequence ID" value="NC_019697.1"/>
</dbReference>
<evidence type="ECO:0000256" key="1">
    <source>
        <dbReference type="SAM" id="MobiDB-lite"/>
    </source>
</evidence>
<gene>
    <name evidence="4" type="ORF">Cha6605_0355</name>
</gene>
<keyword evidence="2" id="KW-0472">Membrane</keyword>
<dbReference type="OrthoDB" id="7510992at2"/>
<dbReference type="PATRIC" id="fig|1173020.3.peg.427"/>
<dbReference type="InterPro" id="IPR000871">
    <property type="entry name" value="Beta-lactam_class-A"/>
</dbReference>
<dbReference type="SUPFAM" id="SSF56601">
    <property type="entry name" value="beta-lactamase/transpeptidase-like"/>
    <property type="match status" value="1"/>
</dbReference>
<dbReference type="KEGG" id="cmp:Cha6605_0355"/>
<accession>K9UBQ7</accession>
<dbReference type="EMBL" id="CP003600">
    <property type="protein sequence ID" value="AFY91654.1"/>
    <property type="molecule type" value="Genomic_DNA"/>
</dbReference>
<protein>
    <recommendedName>
        <fullName evidence="3">Beta-lactamase class A catalytic domain-containing protein</fullName>
    </recommendedName>
</protein>
<reference evidence="4 5" key="1">
    <citation type="submission" date="2012-05" db="EMBL/GenBank/DDBJ databases">
        <title>Finished chromosome of genome of Chamaesiphon sp. PCC 6605.</title>
        <authorList>
            <consortium name="US DOE Joint Genome Institute"/>
            <person name="Gugger M."/>
            <person name="Coursin T."/>
            <person name="Rippka R."/>
            <person name="Tandeau De Marsac N."/>
            <person name="Huntemann M."/>
            <person name="Wei C.-L."/>
            <person name="Han J."/>
            <person name="Detter J.C."/>
            <person name="Han C."/>
            <person name="Tapia R."/>
            <person name="Chen A."/>
            <person name="Kyrpides N."/>
            <person name="Mavromatis K."/>
            <person name="Markowitz V."/>
            <person name="Szeto E."/>
            <person name="Ivanova N."/>
            <person name="Pagani I."/>
            <person name="Pati A."/>
            <person name="Goodwin L."/>
            <person name="Nordberg H.P."/>
            <person name="Cantor M.N."/>
            <person name="Hua S.X."/>
            <person name="Woyke T."/>
            <person name="Kerfeld C.A."/>
        </authorList>
    </citation>
    <scope>NUCLEOTIDE SEQUENCE [LARGE SCALE GENOMIC DNA]</scope>
    <source>
        <strain evidence="5">ATCC 27169 / PCC 6605</strain>
    </source>
</reference>
<proteinExistence type="predicted"/>
<evidence type="ECO:0000259" key="3">
    <source>
        <dbReference type="Pfam" id="PF13354"/>
    </source>
</evidence>
<dbReference type="eggNOG" id="COG2367">
    <property type="taxonomic scope" value="Bacteria"/>
</dbReference>
<keyword evidence="5" id="KW-1185">Reference proteome</keyword>
<evidence type="ECO:0000313" key="4">
    <source>
        <dbReference type="EMBL" id="AFY91654.1"/>
    </source>
</evidence>
<dbReference type="InterPro" id="IPR045155">
    <property type="entry name" value="Beta-lactam_cat"/>
</dbReference>
<dbReference type="InterPro" id="IPR012338">
    <property type="entry name" value="Beta-lactam/transpept-like"/>
</dbReference>
<feature type="transmembrane region" description="Helical" evidence="2">
    <location>
        <begin position="21"/>
        <end position="45"/>
    </location>
</feature>
<dbReference type="Gene3D" id="3.40.710.10">
    <property type="entry name" value="DD-peptidase/beta-lactamase superfamily"/>
    <property type="match status" value="1"/>
</dbReference>
<feature type="compositionally biased region" description="Pro residues" evidence="1">
    <location>
        <begin position="61"/>
        <end position="71"/>
    </location>
</feature>